<evidence type="ECO:0000256" key="8">
    <source>
        <dbReference type="ARBA" id="ARBA00022741"/>
    </source>
</evidence>
<dbReference type="InterPro" id="IPR014146">
    <property type="entry name" value="LigD_ligase_dom"/>
</dbReference>
<evidence type="ECO:0000256" key="7">
    <source>
        <dbReference type="ARBA" id="ARBA00022723"/>
    </source>
</evidence>
<keyword evidence="3 22" id="KW-0436">Ligase</keyword>
<keyword evidence="23" id="KW-1185">Reference proteome</keyword>
<evidence type="ECO:0000256" key="2">
    <source>
        <dbReference type="ARBA" id="ARBA00012727"/>
    </source>
</evidence>
<keyword evidence="4" id="KW-0808">Transferase</keyword>
<keyword evidence="16" id="KW-0234">DNA repair</keyword>
<keyword evidence="5" id="KW-0548">Nucleotidyltransferase</keyword>
<name>A0A3M9N2Z0_9BACT</name>
<dbReference type="CDD" id="cd04865">
    <property type="entry name" value="LigD_Pol_like_2"/>
    <property type="match status" value="1"/>
</dbReference>
<evidence type="ECO:0000256" key="14">
    <source>
        <dbReference type="ARBA" id="ARBA00023125"/>
    </source>
</evidence>
<keyword evidence="12" id="KW-0067">ATP-binding</keyword>
<evidence type="ECO:0000256" key="11">
    <source>
        <dbReference type="ARBA" id="ARBA00022839"/>
    </source>
</evidence>
<feature type="domain" description="ATP-dependent DNA ligase family profile" evidence="21">
    <location>
        <begin position="87"/>
        <end position="222"/>
    </location>
</feature>
<evidence type="ECO:0000256" key="19">
    <source>
        <dbReference type="ARBA" id="ARBA00029943"/>
    </source>
</evidence>
<keyword evidence="11" id="KW-0269">Exonuclease</keyword>
<dbReference type="PANTHER" id="PTHR42705">
    <property type="entry name" value="BIFUNCTIONAL NON-HOMOLOGOUS END JOINING PROTEIN LIGD"/>
    <property type="match status" value="1"/>
</dbReference>
<dbReference type="NCBIfam" id="TIGR02776">
    <property type="entry name" value="NHEJ_ligase_prk"/>
    <property type="match status" value="1"/>
</dbReference>
<evidence type="ECO:0000256" key="16">
    <source>
        <dbReference type="ARBA" id="ARBA00023204"/>
    </source>
</evidence>
<organism evidence="22 23">
    <name type="scientific">Hanamia caeni</name>
    <dbReference type="NCBI Taxonomy" id="2294116"/>
    <lineage>
        <taxon>Bacteria</taxon>
        <taxon>Pseudomonadati</taxon>
        <taxon>Bacteroidota</taxon>
        <taxon>Chitinophagia</taxon>
        <taxon>Chitinophagales</taxon>
        <taxon>Chitinophagaceae</taxon>
        <taxon>Hanamia</taxon>
    </lineage>
</organism>
<evidence type="ECO:0000256" key="4">
    <source>
        <dbReference type="ARBA" id="ARBA00022679"/>
    </source>
</evidence>
<dbReference type="NCBIfam" id="TIGR02778">
    <property type="entry name" value="ligD_pol"/>
    <property type="match status" value="1"/>
</dbReference>
<keyword evidence="14" id="KW-0238">DNA-binding</keyword>
<dbReference type="GO" id="GO:0006281">
    <property type="term" value="P:DNA repair"/>
    <property type="evidence" value="ECO:0007669"/>
    <property type="project" value="UniProtKB-KW"/>
</dbReference>
<dbReference type="EC" id="6.5.1.1" evidence="2"/>
<evidence type="ECO:0000256" key="15">
    <source>
        <dbReference type="ARBA" id="ARBA00023172"/>
    </source>
</evidence>
<dbReference type="SUPFAM" id="SSF56091">
    <property type="entry name" value="DNA ligase/mRNA capping enzyme, catalytic domain"/>
    <property type="match status" value="1"/>
</dbReference>
<dbReference type="PROSITE" id="PS50160">
    <property type="entry name" value="DNA_LIGASE_A3"/>
    <property type="match status" value="1"/>
</dbReference>
<evidence type="ECO:0000256" key="6">
    <source>
        <dbReference type="ARBA" id="ARBA00022722"/>
    </source>
</evidence>
<reference evidence="22 23" key="1">
    <citation type="submission" date="2018-11" db="EMBL/GenBank/DDBJ databases">
        <title>Draft genome sequence of Ferruginibacter sp. BO-59.</title>
        <authorList>
            <person name="Im W.T."/>
        </authorList>
    </citation>
    <scope>NUCLEOTIDE SEQUENCE [LARGE SCALE GENOMIC DNA]</scope>
    <source>
        <strain evidence="22 23">BO-59</strain>
    </source>
</reference>
<dbReference type="GO" id="GO:0003887">
    <property type="term" value="F:DNA-directed DNA polymerase activity"/>
    <property type="evidence" value="ECO:0007669"/>
    <property type="project" value="UniProtKB-KW"/>
</dbReference>
<dbReference type="SUPFAM" id="SSF50249">
    <property type="entry name" value="Nucleic acid-binding proteins"/>
    <property type="match status" value="1"/>
</dbReference>
<dbReference type="GO" id="GO:0003910">
    <property type="term" value="F:DNA ligase (ATP) activity"/>
    <property type="evidence" value="ECO:0007669"/>
    <property type="project" value="UniProtKB-EC"/>
</dbReference>
<dbReference type="Pfam" id="PF04679">
    <property type="entry name" value="DNA_ligase_A_C"/>
    <property type="match status" value="1"/>
</dbReference>
<keyword evidence="15" id="KW-0233">DNA recombination</keyword>
<dbReference type="InterPro" id="IPR014143">
    <property type="entry name" value="NHEJ_ligase_prk"/>
</dbReference>
<dbReference type="CDD" id="cd07906">
    <property type="entry name" value="Adenylation_DNA_ligase_LigD_LigC"/>
    <property type="match status" value="1"/>
</dbReference>
<evidence type="ECO:0000256" key="9">
    <source>
        <dbReference type="ARBA" id="ARBA00022763"/>
    </source>
</evidence>
<evidence type="ECO:0000256" key="17">
    <source>
        <dbReference type="ARBA" id="ARBA00023211"/>
    </source>
</evidence>
<dbReference type="AlphaFoldDB" id="A0A3M9N2Z0"/>
<evidence type="ECO:0000256" key="12">
    <source>
        <dbReference type="ARBA" id="ARBA00022840"/>
    </source>
</evidence>
<evidence type="ECO:0000313" key="22">
    <source>
        <dbReference type="EMBL" id="RNI32161.1"/>
    </source>
</evidence>
<keyword evidence="8" id="KW-0547">Nucleotide-binding</keyword>
<evidence type="ECO:0000256" key="20">
    <source>
        <dbReference type="ARBA" id="ARBA00034003"/>
    </source>
</evidence>
<comment type="caution">
    <text evidence="22">The sequence shown here is derived from an EMBL/GenBank/DDBJ whole genome shotgun (WGS) entry which is preliminary data.</text>
</comment>
<evidence type="ECO:0000256" key="1">
    <source>
        <dbReference type="ARBA" id="ARBA00001936"/>
    </source>
</evidence>
<keyword evidence="18" id="KW-0511">Multifunctional enzyme</keyword>
<dbReference type="Pfam" id="PF01068">
    <property type="entry name" value="DNA_ligase_A_M"/>
    <property type="match status" value="1"/>
</dbReference>
<evidence type="ECO:0000256" key="5">
    <source>
        <dbReference type="ARBA" id="ARBA00022695"/>
    </source>
</evidence>
<proteinExistence type="predicted"/>
<dbReference type="Gene3D" id="3.30.470.30">
    <property type="entry name" value="DNA ligase/mRNA capping enzyme"/>
    <property type="match status" value="1"/>
</dbReference>
<keyword evidence="9" id="KW-0227">DNA damage</keyword>
<gene>
    <name evidence="22" type="primary">ligD</name>
    <name evidence="22" type="ORF">EFY79_20480</name>
</gene>
<dbReference type="GO" id="GO:0006310">
    <property type="term" value="P:DNA recombination"/>
    <property type="evidence" value="ECO:0007669"/>
    <property type="project" value="UniProtKB-KW"/>
</dbReference>
<dbReference type="InterPro" id="IPR012310">
    <property type="entry name" value="DNA_ligase_ATP-dep_cent"/>
</dbReference>
<dbReference type="OrthoDB" id="9802472at2"/>
<evidence type="ECO:0000256" key="3">
    <source>
        <dbReference type="ARBA" id="ARBA00022598"/>
    </source>
</evidence>
<dbReference type="CDD" id="cd07971">
    <property type="entry name" value="OBF_DNA_ligase_LigD"/>
    <property type="match status" value="1"/>
</dbReference>
<accession>A0A3M9N2Z0</accession>
<dbReference type="Gene3D" id="2.40.50.140">
    <property type="entry name" value="Nucleic acid-binding proteins"/>
    <property type="match status" value="1"/>
</dbReference>
<evidence type="ECO:0000256" key="18">
    <source>
        <dbReference type="ARBA" id="ARBA00023268"/>
    </source>
</evidence>
<keyword evidence="10" id="KW-0378">Hydrolase</keyword>
<dbReference type="Gene3D" id="3.30.1490.70">
    <property type="match status" value="1"/>
</dbReference>
<dbReference type="GO" id="GO:0005524">
    <property type="term" value="F:ATP binding"/>
    <property type="evidence" value="ECO:0007669"/>
    <property type="project" value="UniProtKB-KW"/>
</dbReference>
<dbReference type="Proteomes" id="UP000267223">
    <property type="component" value="Unassembled WGS sequence"/>
</dbReference>
<keyword evidence="6" id="KW-0540">Nuclease</keyword>
<evidence type="ECO:0000313" key="23">
    <source>
        <dbReference type="Proteomes" id="UP000267223"/>
    </source>
</evidence>
<evidence type="ECO:0000256" key="10">
    <source>
        <dbReference type="ARBA" id="ARBA00022801"/>
    </source>
</evidence>
<dbReference type="InterPro" id="IPR052171">
    <property type="entry name" value="NHEJ_LigD"/>
</dbReference>
<keyword evidence="17" id="KW-0464">Manganese</keyword>
<sequence>MLATLVNKPFDEPGWIYEVKWDGFRALSFLNKGEVHLDSRNSKSFDEKFYPIYDELKKFKMDAVLDGEIVSLRENGKADFSSLQGWRSEADGILMYYVFDILWYQGKSLLELGLEQRRKILSTVLPTSDIIKLSENFETNGFEFFKLAQEMSLEGIMAKKSDSQYLPGKRTKDWLKIKTQQRQEVVIGGFTKNENTTKLFSSLLVGVFENKNLVFTGKIGTGFTQKLQQKLMKKFEPLIIPESPFQHEPDINQPSRFRPNPPHAEATWLQPKLIAEVSYREMTRDGVMRHPSFEGMRDDKKPAEVVMEKETDTEKIVNKTGLQKEKIIKPMEKGERKTLLNPSEKTQIRKVNGKELKFTNLSKIYWPKEKITKRELINYYYQAAPFILPYLKNRPQSLNRFPNGINGKSFYQKNVTGKVPEWIETFPYHSKIDGDKNFLKISNEASLLYVVNLGCIEINPWSSTADKPDNPDWCIIDLDPDENTFEQVIVTAQVTKNVLDELGVTSCCKTSGSTGLHIYFPLGAKYTYEESKEFARKIATLVQKELPEFTSIERIVNNRDRKMYIDFLQNRPQATLAAPYSVRPKPGATVSMPLHWEEVKKGLKMSDFTIKNSIARIRSEGDIFKPVLGKAINMKAALKKIKYMM</sequence>
<keyword evidence="7" id="KW-0479">Metal-binding</keyword>
<dbReference type="GO" id="GO:0004527">
    <property type="term" value="F:exonuclease activity"/>
    <property type="evidence" value="ECO:0007669"/>
    <property type="project" value="UniProtKB-KW"/>
</dbReference>
<protein>
    <recommendedName>
        <fullName evidence="2">DNA ligase (ATP)</fullName>
        <ecNumber evidence="2">6.5.1.1</ecNumber>
    </recommendedName>
    <alternativeName>
        <fullName evidence="19">NHEJ DNA polymerase</fullName>
    </alternativeName>
</protein>
<dbReference type="EMBL" id="RJJR01000027">
    <property type="protein sequence ID" value="RNI32161.1"/>
    <property type="molecule type" value="Genomic_DNA"/>
</dbReference>
<dbReference type="NCBIfam" id="TIGR02779">
    <property type="entry name" value="NHEJ_ligase_lig"/>
    <property type="match status" value="1"/>
</dbReference>
<evidence type="ECO:0000256" key="13">
    <source>
        <dbReference type="ARBA" id="ARBA00022932"/>
    </source>
</evidence>
<comment type="catalytic activity">
    <reaction evidence="20">
        <text>ATP + (deoxyribonucleotide)n-3'-hydroxyl + 5'-phospho-(deoxyribonucleotide)m = (deoxyribonucleotide)n+m + AMP + diphosphate.</text>
        <dbReference type="EC" id="6.5.1.1"/>
    </reaction>
</comment>
<dbReference type="GO" id="GO:0046872">
    <property type="term" value="F:metal ion binding"/>
    <property type="evidence" value="ECO:0007669"/>
    <property type="project" value="UniProtKB-KW"/>
</dbReference>
<keyword evidence="13" id="KW-0239">DNA-directed DNA polymerase</keyword>
<dbReference type="InterPro" id="IPR014145">
    <property type="entry name" value="LigD_pol_dom"/>
</dbReference>
<comment type="cofactor">
    <cofactor evidence="1">
        <name>Mn(2+)</name>
        <dbReference type="ChEBI" id="CHEBI:29035"/>
    </cofactor>
</comment>
<evidence type="ECO:0000259" key="21">
    <source>
        <dbReference type="PROSITE" id="PS50160"/>
    </source>
</evidence>
<dbReference type="GO" id="GO:0003677">
    <property type="term" value="F:DNA binding"/>
    <property type="evidence" value="ECO:0007669"/>
    <property type="project" value="UniProtKB-KW"/>
</dbReference>
<dbReference type="Pfam" id="PF21686">
    <property type="entry name" value="LigD_Prim-Pol"/>
    <property type="match status" value="1"/>
</dbReference>
<dbReference type="InterPro" id="IPR012340">
    <property type="entry name" value="NA-bd_OB-fold"/>
</dbReference>
<dbReference type="PANTHER" id="PTHR42705:SF2">
    <property type="entry name" value="BIFUNCTIONAL NON-HOMOLOGOUS END JOINING PROTEIN LIGD"/>
    <property type="match status" value="1"/>
</dbReference>
<dbReference type="Gene3D" id="3.90.920.10">
    <property type="entry name" value="DNA primase, PRIM domain"/>
    <property type="match status" value="1"/>
</dbReference>
<dbReference type="InterPro" id="IPR012309">
    <property type="entry name" value="DNA_ligase_ATP-dep_C"/>
</dbReference>